<gene>
    <name evidence="3" type="primary">LOC117642699</name>
</gene>
<dbReference type="GO" id="GO:0044528">
    <property type="term" value="P:regulation of mitochondrial mRNA stability"/>
    <property type="evidence" value="ECO:0007669"/>
    <property type="project" value="InterPro"/>
</dbReference>
<keyword evidence="2" id="KW-1185">Reference proteome</keyword>
<proteinExistence type="predicted"/>
<evidence type="ECO:0000259" key="1">
    <source>
        <dbReference type="Pfam" id="PF06743"/>
    </source>
</evidence>
<dbReference type="GO" id="GO:0005759">
    <property type="term" value="C:mitochondrial matrix"/>
    <property type="evidence" value="ECO:0007669"/>
    <property type="project" value="TreeGrafter"/>
</dbReference>
<dbReference type="PANTHER" id="PTHR21228:SF40">
    <property type="entry name" value="LD45607P"/>
    <property type="match status" value="1"/>
</dbReference>
<dbReference type="PANTHER" id="PTHR21228">
    <property type="entry name" value="FAST LEU-RICH DOMAIN-CONTAINING"/>
    <property type="match status" value="1"/>
</dbReference>
<dbReference type="OrthoDB" id="385235at2759"/>
<dbReference type="Proteomes" id="UP000515158">
    <property type="component" value="Unplaced"/>
</dbReference>
<dbReference type="Pfam" id="PF06743">
    <property type="entry name" value="FAST_1"/>
    <property type="match status" value="1"/>
</dbReference>
<dbReference type="RefSeq" id="XP_034237041.1">
    <property type="nucleotide sequence ID" value="XM_034381150.1"/>
</dbReference>
<name>A0A6P8YK06_THRPL</name>
<dbReference type="InterPro" id="IPR050870">
    <property type="entry name" value="FAST_kinase"/>
</dbReference>
<dbReference type="GO" id="GO:0035770">
    <property type="term" value="C:ribonucleoprotein granule"/>
    <property type="evidence" value="ECO:0007669"/>
    <property type="project" value="TreeGrafter"/>
</dbReference>
<dbReference type="AlphaFoldDB" id="A0A6P8YK06"/>
<dbReference type="GO" id="GO:0000963">
    <property type="term" value="P:mitochondrial RNA processing"/>
    <property type="evidence" value="ECO:0007669"/>
    <property type="project" value="TreeGrafter"/>
</dbReference>
<feature type="domain" description="FAST kinase leucine-rich" evidence="1">
    <location>
        <begin position="438"/>
        <end position="508"/>
    </location>
</feature>
<dbReference type="KEGG" id="tpal:117642699"/>
<protein>
    <submittedName>
        <fullName evidence="3">Uncharacterized protein LOC117642699</fullName>
    </submittedName>
</protein>
<dbReference type="InParanoid" id="A0A6P8YK06"/>
<evidence type="ECO:0000313" key="2">
    <source>
        <dbReference type="Proteomes" id="UP000515158"/>
    </source>
</evidence>
<dbReference type="GO" id="GO:0003723">
    <property type="term" value="F:RNA binding"/>
    <property type="evidence" value="ECO:0007669"/>
    <property type="project" value="TreeGrafter"/>
</dbReference>
<sequence>MSMGLAGQLANRGGRYLFGAAVIPPNLCMSRSWRVRRVATSSLALHDDRGGKEELKHTIILSQNGRHIQELPVIVRQAKLTPALWGEDAVQSDSSDDDKNLLIDVPPTEEELNQLRDVLKGCRTLKHLLELIWEMPSNEVSPIVFVEMLRKLIELENNQHYRRKTPPNNGYEEKDKETTQTRDAAVCSLLETIVKRGSPRHILESLKIITRDMTRAATRNNNSWVGHYRSRLSHEALILATDSKYSIPELCEIVHAFSYIFKEDYELIDMLWVGFEAKASDIDSSNIVDVFRVLPFFRKSRKVVFADVEYSFLQVCWSLSGAAIAEIMASLQTCKEQNYKPSERILAEISHWIATNIDSITEEEFVDIVAALCGLEYSSPRIVQSFEKYVKTHNTSSELFANVMEFCSKFRLRSTPILESCASHTIKNCMNMSPVVLKSIFSPYGILHYTPSQSSLFLDAVEKSFNENFARFRPEDATDIILSLVYLHRYPIQFVSKIFNSHFLDRLDSCQNEETVRSTQNKLKLFDMAMTLDCKDYQGPLLPRETNVKSMWVDKRLTRIIDSVVASLEKIAGARKKISQFVLMKGTPAVSLYIVDILLHPSSPSSQHKGRIALSEDERRSSIAFIIHVPEHYCAQMDHLTGPQELRHHHFHRLGLRTVKLRYDVMTRLQPHQRSLDRYLQESLKAVRETKAKQ</sequence>
<dbReference type="GeneID" id="117642699"/>
<dbReference type="InterPro" id="IPR010622">
    <property type="entry name" value="FAST_Leu-rich"/>
</dbReference>
<organism evidence="3">
    <name type="scientific">Thrips palmi</name>
    <name type="common">Melon thrips</name>
    <dbReference type="NCBI Taxonomy" id="161013"/>
    <lineage>
        <taxon>Eukaryota</taxon>
        <taxon>Metazoa</taxon>
        <taxon>Ecdysozoa</taxon>
        <taxon>Arthropoda</taxon>
        <taxon>Hexapoda</taxon>
        <taxon>Insecta</taxon>
        <taxon>Pterygota</taxon>
        <taxon>Neoptera</taxon>
        <taxon>Paraneoptera</taxon>
        <taxon>Thysanoptera</taxon>
        <taxon>Terebrantia</taxon>
        <taxon>Thripoidea</taxon>
        <taxon>Thripidae</taxon>
        <taxon>Thrips</taxon>
    </lineage>
</organism>
<accession>A0A6P8YK06</accession>
<evidence type="ECO:0000313" key="3">
    <source>
        <dbReference type="RefSeq" id="XP_034237041.1"/>
    </source>
</evidence>
<reference evidence="3" key="1">
    <citation type="submission" date="2025-08" db="UniProtKB">
        <authorList>
            <consortium name="RefSeq"/>
        </authorList>
    </citation>
    <scope>IDENTIFICATION</scope>
    <source>
        <tissue evidence="3">Total insect</tissue>
    </source>
</reference>